<dbReference type="CDD" id="cd11528">
    <property type="entry name" value="NTP-PPase_MazG_Nterm"/>
    <property type="match status" value="1"/>
</dbReference>
<dbReference type="InterPro" id="IPR004518">
    <property type="entry name" value="MazG-like_dom"/>
</dbReference>
<dbReference type="GO" id="GO:0006950">
    <property type="term" value="P:response to stress"/>
    <property type="evidence" value="ECO:0007669"/>
    <property type="project" value="UniProtKB-ARBA"/>
</dbReference>
<dbReference type="GO" id="GO:0032259">
    <property type="term" value="P:methylation"/>
    <property type="evidence" value="ECO:0007669"/>
    <property type="project" value="UniProtKB-KW"/>
</dbReference>
<name>A0A1I4RG54_9BACT</name>
<dbReference type="PANTHER" id="PTHR30522:SF0">
    <property type="entry name" value="NUCLEOSIDE TRIPHOSPHATE PYROPHOSPHOHYDROLASE"/>
    <property type="match status" value="1"/>
</dbReference>
<dbReference type="GO" id="GO:0046081">
    <property type="term" value="P:dUTP catabolic process"/>
    <property type="evidence" value="ECO:0007669"/>
    <property type="project" value="TreeGrafter"/>
</dbReference>
<dbReference type="GO" id="GO:0046047">
    <property type="term" value="P:TTP catabolic process"/>
    <property type="evidence" value="ECO:0007669"/>
    <property type="project" value="TreeGrafter"/>
</dbReference>
<dbReference type="SUPFAM" id="SSF101386">
    <property type="entry name" value="all-alpha NTP pyrophosphatases"/>
    <property type="match status" value="1"/>
</dbReference>
<dbReference type="Proteomes" id="UP000199611">
    <property type="component" value="Unassembled WGS sequence"/>
</dbReference>
<reference evidence="2 3" key="1">
    <citation type="submission" date="2016-10" db="EMBL/GenBank/DDBJ databases">
        <authorList>
            <person name="de Groot N.N."/>
        </authorList>
    </citation>
    <scope>NUCLEOTIDE SEQUENCE [LARGE SCALE GENOMIC DNA]</scope>
    <source>
        <strain evidence="2 3">DSM 9990</strain>
    </source>
</reference>
<dbReference type="NCBIfam" id="TIGR00444">
    <property type="entry name" value="mazG"/>
    <property type="match status" value="1"/>
</dbReference>
<evidence type="ECO:0000313" key="2">
    <source>
        <dbReference type="EMBL" id="SFM50933.1"/>
    </source>
</evidence>
<dbReference type="GO" id="GO:0046052">
    <property type="term" value="P:UTP catabolic process"/>
    <property type="evidence" value="ECO:0007669"/>
    <property type="project" value="TreeGrafter"/>
</dbReference>
<keyword evidence="3" id="KW-1185">Reference proteome</keyword>
<dbReference type="Gene3D" id="1.10.287.1080">
    <property type="entry name" value="MazG-like"/>
    <property type="match status" value="1"/>
</dbReference>
<dbReference type="Pfam" id="PF03819">
    <property type="entry name" value="MazG"/>
    <property type="match status" value="1"/>
</dbReference>
<evidence type="ECO:0000259" key="1">
    <source>
        <dbReference type="Pfam" id="PF03819"/>
    </source>
</evidence>
<feature type="domain" description="NTP pyrophosphohydrolase MazG-like" evidence="1">
    <location>
        <begin position="30"/>
        <end position="103"/>
    </location>
</feature>
<dbReference type="GO" id="GO:0046076">
    <property type="term" value="P:dTTP catabolic process"/>
    <property type="evidence" value="ECO:0007669"/>
    <property type="project" value="TreeGrafter"/>
</dbReference>
<dbReference type="RefSeq" id="WP_093393338.1">
    <property type="nucleotide sequence ID" value="NZ_FOUU01000001.1"/>
</dbReference>
<gene>
    <name evidence="2" type="ORF">SAMN05660836_00588</name>
</gene>
<keyword evidence="2" id="KW-0489">Methyltransferase</keyword>
<dbReference type="GO" id="GO:0006203">
    <property type="term" value="P:dGTP catabolic process"/>
    <property type="evidence" value="ECO:0007669"/>
    <property type="project" value="TreeGrafter"/>
</dbReference>
<proteinExistence type="predicted"/>
<organism evidence="2 3">
    <name type="scientific">Thermodesulforhabdus norvegica</name>
    <dbReference type="NCBI Taxonomy" id="39841"/>
    <lineage>
        <taxon>Bacteria</taxon>
        <taxon>Pseudomonadati</taxon>
        <taxon>Thermodesulfobacteriota</taxon>
        <taxon>Syntrophobacteria</taxon>
        <taxon>Syntrophobacterales</taxon>
        <taxon>Thermodesulforhabdaceae</taxon>
        <taxon>Thermodesulforhabdus</taxon>
    </lineage>
</organism>
<dbReference type="InterPro" id="IPR011551">
    <property type="entry name" value="NTP_PyrPHydrolase_MazG"/>
</dbReference>
<dbReference type="AlphaFoldDB" id="A0A1I4RG54"/>
<dbReference type="GO" id="GO:0046061">
    <property type="term" value="P:dATP catabolic process"/>
    <property type="evidence" value="ECO:0007669"/>
    <property type="project" value="TreeGrafter"/>
</dbReference>
<dbReference type="GO" id="GO:0008168">
    <property type="term" value="F:methyltransferase activity"/>
    <property type="evidence" value="ECO:0007669"/>
    <property type="project" value="UniProtKB-KW"/>
</dbReference>
<dbReference type="GO" id="GO:0047429">
    <property type="term" value="F:nucleoside triphosphate diphosphatase activity"/>
    <property type="evidence" value="ECO:0007669"/>
    <property type="project" value="TreeGrafter"/>
</dbReference>
<dbReference type="PANTHER" id="PTHR30522">
    <property type="entry name" value="NUCLEOSIDE TRIPHOSPHATE PYROPHOSPHOHYDROLASE"/>
    <property type="match status" value="1"/>
</dbReference>
<keyword evidence="2" id="KW-0808">Transferase</keyword>
<evidence type="ECO:0000313" key="3">
    <source>
        <dbReference type="Proteomes" id="UP000199611"/>
    </source>
</evidence>
<dbReference type="InterPro" id="IPR048015">
    <property type="entry name" value="NTP-PPase_MazG-like_N"/>
</dbReference>
<protein>
    <submittedName>
        <fullName evidence="2">Tetrapyrrole methylase family protein / MazG family protein</fullName>
    </submittedName>
</protein>
<dbReference type="OrthoDB" id="9808939at2"/>
<sequence length="214" mass="24441">MIDASACVRQLWEIIDRLRGENGCPWDRQQTPDTVKEYIIEEAHEAVAAVRSGDVEEIKEELGDILFMVLFMVHLYQEQGDFTLGDVCEAVKAKMIRRHPHVFGTVQVNSAEDVKDNWQKIKKSEKKHKSTGIPPTLPALLRAYRMLSRGLLPESRLTEEEVRRELLRIADGRPASKPLLADELARLLILLVQCGRLYDIKAEDALHKVLDLYS</sequence>
<dbReference type="EMBL" id="FOUU01000001">
    <property type="protein sequence ID" value="SFM50933.1"/>
    <property type="molecule type" value="Genomic_DNA"/>
</dbReference>
<dbReference type="FunFam" id="1.10.287.1080:FF:000001">
    <property type="entry name" value="Nucleoside triphosphate pyrophosphohydrolase"/>
    <property type="match status" value="1"/>
</dbReference>
<dbReference type="STRING" id="39841.SAMN05660836_00588"/>
<accession>A0A1I4RG54</accession>